<keyword evidence="4" id="KW-0479">Metal-binding</keyword>
<sequence>MPVIPEMDEFVNWDHADPAASGMMDLDLMSPSLSLGAAGDPLHDLDLALENAVGDDFSFWALQHFENSNPLAAMAMDPSDSLMLEQPGDSPQAFDSVETPDAPCTSCQAGGYQCKRMREGKYKGYCTSCIALRCYCSFGSSGMFPSNPWPLMGDHPDAIAQEDVLVDNSLKQLHTSASESDLANLASAATAAGPTPAAGPKIGARFSRESVKILKNWLSTHSRHPYPTEDEKDMLQKQTGLNKTQITNWLANSRRRRKMAPPRSTSPGVRSWTNAIDIPQRRGTPASFEHMNPLQRWQNSPPENEPASVTAIARAVTASTSTLSSGLNSPYSLNFTDDGSGRSLCAVSSASSANTSHSSGGSFASAYSHMSSRGSFGSLGSMNRGRRRRRRKGMAGAKGPEQHSGPLIAPPKTFQCTFCTETFRTKHDWQRHEKSLHLSLERWVCTPEGPRAFNPENGQISCVFCGEANPDDAHVESHNHSACQERTLPERTFYRKDHLRQHLKLVHRAKFVNWSMEQWRVSTPEIRSRCGFCGIVMDTWTIRVDHLAEHFKTGYSMADWKGDWGFETPVLDMVENSIPPWLIHDERNTPYPYEATQGSPESARNAYELIKSELLFYIGNRHDQAGTTPTDEELQLEACRIIFGAEVISKQAISSRPSWLRDLLLSSDQLTLQAQLAPIRSHADSRQAQLKINGKDTIFDDDPMELQLHEFVKARSLLGLTAMDDELQVEACTIIGRMEESSSHPSDEVANFLLRLIYSSTQWLVGFRQRAVLPRSEDVQDEAKRSKDPNTVDSTIHNYSRLDSELAEYVRNQRSLGHEPSDDDLQKRARIIIYEFDDEWNQTAADNAAWLAAFKQRQVPSESSAVAVPSNNPVTTKPLLHSSLTSLTSSAPFTTKPTGSSTPSLTAAGGFRRGSPSGSGDGSASGSGKNNAVVGRRMKQSFSFNDSNCYRFLARELTRYVASVMSPNNPNSHVPSDDELQYQARWILYDDDDPWNQTEADDPEWLQRFKRQVGILTDPSPPGLPDRPSGTTTKGPISLNAPPYSFMFMKPGGQMADTAATTSNNVSGKSTQAVPMLDGGRGGEPGLGAETAAMMPDPAQLDDILQDLNFDFDFGELMADMQQGEDVGN</sequence>
<keyword evidence="3 5" id="KW-0539">Nucleus</keyword>
<comment type="caution">
    <text evidence="10">The sequence shown here is derived from an EMBL/GenBank/DDBJ whole genome shotgun (WGS) entry which is preliminary data.</text>
</comment>
<feature type="DNA-binding region" description="Homeobox" evidence="5">
    <location>
        <begin position="199"/>
        <end position="261"/>
    </location>
</feature>
<dbReference type="SMART" id="SM00389">
    <property type="entry name" value="HOX"/>
    <property type="match status" value="1"/>
</dbReference>
<dbReference type="PROSITE" id="PS50071">
    <property type="entry name" value="HOMEOBOX_2"/>
    <property type="match status" value="1"/>
</dbReference>
<evidence type="ECO:0000256" key="4">
    <source>
        <dbReference type="PROSITE-ProRule" id="PRU00042"/>
    </source>
</evidence>
<evidence type="ECO:0000259" key="7">
    <source>
        <dbReference type="PROSITE" id="PS50071"/>
    </source>
</evidence>
<evidence type="ECO:0000259" key="8">
    <source>
        <dbReference type="PROSITE" id="PS50157"/>
    </source>
</evidence>
<keyword evidence="2 5" id="KW-0371">Homeobox</keyword>
<evidence type="ECO:0000313" key="11">
    <source>
        <dbReference type="Proteomes" id="UP001287356"/>
    </source>
</evidence>
<dbReference type="InterPro" id="IPR006600">
    <property type="entry name" value="HTH_CenpB_DNA-bd_dom"/>
</dbReference>
<dbReference type="SUPFAM" id="SSF46689">
    <property type="entry name" value="Homeodomain-like"/>
    <property type="match status" value="1"/>
</dbReference>
<dbReference type="GO" id="GO:0005634">
    <property type="term" value="C:nucleus"/>
    <property type="evidence" value="ECO:0007669"/>
    <property type="project" value="UniProtKB-SubCell"/>
</dbReference>
<feature type="region of interest" description="Disordered" evidence="6">
    <location>
        <begin position="1016"/>
        <end position="1037"/>
    </location>
</feature>
<dbReference type="GO" id="GO:0003677">
    <property type="term" value="F:DNA binding"/>
    <property type="evidence" value="ECO:0007669"/>
    <property type="project" value="UniProtKB-UniRule"/>
</dbReference>
<evidence type="ECO:0000256" key="2">
    <source>
        <dbReference type="ARBA" id="ARBA00023155"/>
    </source>
</evidence>
<dbReference type="InterPro" id="IPR001356">
    <property type="entry name" value="HD"/>
</dbReference>
<comment type="subcellular location">
    <subcellularLocation>
        <location evidence="5">Nucleus</location>
    </subcellularLocation>
</comment>
<dbReference type="Pfam" id="PF05920">
    <property type="entry name" value="Homeobox_KN"/>
    <property type="match status" value="1"/>
</dbReference>
<dbReference type="PROSITE" id="PS50157">
    <property type="entry name" value="ZINC_FINGER_C2H2_2"/>
    <property type="match status" value="1"/>
</dbReference>
<organism evidence="10 11">
    <name type="scientific">Lasiosphaeria ovina</name>
    <dbReference type="NCBI Taxonomy" id="92902"/>
    <lineage>
        <taxon>Eukaryota</taxon>
        <taxon>Fungi</taxon>
        <taxon>Dikarya</taxon>
        <taxon>Ascomycota</taxon>
        <taxon>Pezizomycotina</taxon>
        <taxon>Sordariomycetes</taxon>
        <taxon>Sordariomycetidae</taxon>
        <taxon>Sordariales</taxon>
        <taxon>Lasiosphaeriaceae</taxon>
        <taxon>Lasiosphaeria</taxon>
    </lineage>
</organism>
<accession>A0AAE0K3R3</accession>
<reference evidence="10" key="1">
    <citation type="journal article" date="2023" name="Mol. Phylogenet. Evol.">
        <title>Genome-scale phylogeny and comparative genomics of the fungal order Sordariales.</title>
        <authorList>
            <person name="Hensen N."/>
            <person name="Bonometti L."/>
            <person name="Westerberg I."/>
            <person name="Brannstrom I.O."/>
            <person name="Guillou S."/>
            <person name="Cros-Aarteil S."/>
            <person name="Calhoun S."/>
            <person name="Haridas S."/>
            <person name="Kuo A."/>
            <person name="Mondo S."/>
            <person name="Pangilinan J."/>
            <person name="Riley R."/>
            <person name="LaButti K."/>
            <person name="Andreopoulos B."/>
            <person name="Lipzen A."/>
            <person name="Chen C."/>
            <person name="Yan M."/>
            <person name="Daum C."/>
            <person name="Ng V."/>
            <person name="Clum A."/>
            <person name="Steindorff A."/>
            <person name="Ohm R.A."/>
            <person name="Martin F."/>
            <person name="Silar P."/>
            <person name="Natvig D.O."/>
            <person name="Lalanne C."/>
            <person name="Gautier V."/>
            <person name="Ament-Velasquez S.L."/>
            <person name="Kruys A."/>
            <person name="Hutchinson M.I."/>
            <person name="Powell A.J."/>
            <person name="Barry K."/>
            <person name="Miller A.N."/>
            <person name="Grigoriev I.V."/>
            <person name="Debuchy R."/>
            <person name="Gladieux P."/>
            <person name="Hiltunen Thoren M."/>
            <person name="Johannesson H."/>
        </authorList>
    </citation>
    <scope>NUCLEOTIDE SEQUENCE</scope>
    <source>
        <strain evidence="10">CBS 958.72</strain>
    </source>
</reference>
<keyword evidence="4" id="KW-0863">Zinc-finger</keyword>
<dbReference type="Proteomes" id="UP001287356">
    <property type="component" value="Unassembled WGS sequence"/>
</dbReference>
<evidence type="ECO:0000256" key="1">
    <source>
        <dbReference type="ARBA" id="ARBA00023125"/>
    </source>
</evidence>
<keyword evidence="11" id="KW-1185">Reference proteome</keyword>
<feature type="domain" description="C2H2-type" evidence="8">
    <location>
        <begin position="414"/>
        <end position="442"/>
    </location>
</feature>
<evidence type="ECO:0000256" key="5">
    <source>
        <dbReference type="PROSITE-ProRule" id="PRU00108"/>
    </source>
</evidence>
<keyword evidence="1 5" id="KW-0238">DNA-binding</keyword>
<evidence type="ECO:0000256" key="6">
    <source>
        <dbReference type="SAM" id="MobiDB-lite"/>
    </source>
</evidence>
<proteinExistence type="predicted"/>
<dbReference type="PROSITE" id="PS51253">
    <property type="entry name" value="HTH_CENPB"/>
    <property type="match status" value="1"/>
</dbReference>
<reference evidence="10" key="2">
    <citation type="submission" date="2023-06" db="EMBL/GenBank/DDBJ databases">
        <authorList>
            <consortium name="Lawrence Berkeley National Laboratory"/>
            <person name="Haridas S."/>
            <person name="Hensen N."/>
            <person name="Bonometti L."/>
            <person name="Westerberg I."/>
            <person name="Brannstrom I.O."/>
            <person name="Guillou S."/>
            <person name="Cros-Aarteil S."/>
            <person name="Calhoun S."/>
            <person name="Kuo A."/>
            <person name="Mondo S."/>
            <person name="Pangilinan J."/>
            <person name="Riley R."/>
            <person name="Labutti K."/>
            <person name="Andreopoulos B."/>
            <person name="Lipzen A."/>
            <person name="Chen C."/>
            <person name="Yanf M."/>
            <person name="Daum C."/>
            <person name="Ng V."/>
            <person name="Clum A."/>
            <person name="Steindorff A."/>
            <person name="Ohm R."/>
            <person name="Martin F."/>
            <person name="Silar P."/>
            <person name="Natvig D."/>
            <person name="Lalanne C."/>
            <person name="Gautier V."/>
            <person name="Ament-Velasquez S.L."/>
            <person name="Kruys A."/>
            <person name="Hutchinson M.I."/>
            <person name="Powell A.J."/>
            <person name="Barry K."/>
            <person name="Miller A.N."/>
            <person name="Grigoriev I.V."/>
            <person name="Debuchy R."/>
            <person name="Gladieux P."/>
            <person name="Thoren M.H."/>
            <person name="Johannesson H."/>
        </authorList>
    </citation>
    <scope>NUCLEOTIDE SEQUENCE</scope>
    <source>
        <strain evidence="10">CBS 958.72</strain>
    </source>
</reference>
<dbReference type="Pfam" id="PF03221">
    <property type="entry name" value="HTH_Tnp_Tc5"/>
    <property type="match status" value="1"/>
</dbReference>
<dbReference type="GO" id="GO:0008270">
    <property type="term" value="F:zinc ion binding"/>
    <property type="evidence" value="ECO:0007669"/>
    <property type="project" value="UniProtKB-KW"/>
</dbReference>
<evidence type="ECO:0000259" key="9">
    <source>
        <dbReference type="PROSITE" id="PS51253"/>
    </source>
</evidence>
<gene>
    <name evidence="10" type="ORF">B0T24DRAFT_351011</name>
</gene>
<keyword evidence="4" id="KW-0862">Zinc</keyword>
<name>A0AAE0K3R3_9PEZI</name>
<dbReference type="Gene3D" id="1.10.10.60">
    <property type="entry name" value="Homeodomain-like"/>
    <property type="match status" value="1"/>
</dbReference>
<dbReference type="PANTHER" id="PTHR11850">
    <property type="entry name" value="HOMEOBOX PROTEIN TRANSCRIPTION FACTORS"/>
    <property type="match status" value="1"/>
</dbReference>
<feature type="compositionally biased region" description="Low complexity" evidence="6">
    <location>
        <begin position="907"/>
        <end position="916"/>
    </location>
</feature>
<dbReference type="AlphaFoldDB" id="A0AAE0K3R3"/>
<dbReference type="CDD" id="cd00086">
    <property type="entry name" value="homeodomain"/>
    <property type="match status" value="1"/>
</dbReference>
<evidence type="ECO:0000256" key="3">
    <source>
        <dbReference type="ARBA" id="ARBA00023242"/>
    </source>
</evidence>
<feature type="region of interest" description="Disordered" evidence="6">
    <location>
        <begin position="374"/>
        <end position="409"/>
    </location>
</feature>
<dbReference type="InterPro" id="IPR050224">
    <property type="entry name" value="TALE_homeobox"/>
</dbReference>
<feature type="region of interest" description="Disordered" evidence="6">
    <location>
        <begin position="888"/>
        <end position="931"/>
    </location>
</feature>
<dbReference type="PROSITE" id="PS00028">
    <property type="entry name" value="ZINC_FINGER_C2H2_1"/>
    <property type="match status" value="1"/>
</dbReference>
<dbReference type="SMART" id="SM00355">
    <property type="entry name" value="ZnF_C2H2"/>
    <property type="match status" value="3"/>
</dbReference>
<evidence type="ECO:0000313" key="10">
    <source>
        <dbReference type="EMBL" id="KAK3369055.1"/>
    </source>
</evidence>
<dbReference type="InterPro" id="IPR009057">
    <property type="entry name" value="Homeodomain-like_sf"/>
</dbReference>
<dbReference type="InterPro" id="IPR008422">
    <property type="entry name" value="KN_HD"/>
</dbReference>
<feature type="compositionally biased region" description="Basic residues" evidence="6">
    <location>
        <begin position="384"/>
        <end position="393"/>
    </location>
</feature>
<feature type="domain" description="HTH CENPB-type" evidence="9">
    <location>
        <begin position="790"/>
        <end position="864"/>
    </location>
</feature>
<dbReference type="EMBL" id="JAULSN010000006">
    <property type="protein sequence ID" value="KAK3369055.1"/>
    <property type="molecule type" value="Genomic_DNA"/>
</dbReference>
<dbReference type="GO" id="GO:0006355">
    <property type="term" value="P:regulation of DNA-templated transcription"/>
    <property type="evidence" value="ECO:0007669"/>
    <property type="project" value="InterPro"/>
</dbReference>
<feature type="compositionally biased region" description="Polar residues" evidence="6">
    <location>
        <begin position="891"/>
        <end position="905"/>
    </location>
</feature>
<protein>
    <submittedName>
        <fullName evidence="10">Uncharacterized protein</fullName>
    </submittedName>
</protein>
<dbReference type="InterPro" id="IPR013087">
    <property type="entry name" value="Znf_C2H2_type"/>
</dbReference>
<feature type="domain" description="Homeobox" evidence="7">
    <location>
        <begin position="197"/>
        <end position="260"/>
    </location>
</feature>